<keyword evidence="1" id="KW-0812">Transmembrane</keyword>
<sequence>MIGWLASILTSGPARKTLGLLLVAVAVTLFLLNLRRAGERAGRLAERLSTSERTHEIQRQMLDAASRRPADRDALAQRMRDGRF</sequence>
<evidence type="ECO:0000256" key="1">
    <source>
        <dbReference type="SAM" id="Phobius"/>
    </source>
</evidence>
<evidence type="ECO:0000313" key="3">
    <source>
        <dbReference type="Proteomes" id="UP000029917"/>
    </source>
</evidence>
<protein>
    <submittedName>
        <fullName evidence="2">Uncharacterized protein</fullName>
    </submittedName>
</protein>
<keyword evidence="1" id="KW-1133">Transmembrane helix</keyword>
<reference evidence="2 3" key="1">
    <citation type="submission" date="2014-09" db="EMBL/GenBank/DDBJ databases">
        <authorList>
            <person name="McGinnis J.M."/>
            <person name="Wolfgang W.J."/>
        </authorList>
    </citation>
    <scope>NUCLEOTIDE SEQUENCE [LARGE SCALE GENOMIC DNA]</scope>
    <source>
        <strain evidence="2 3">HAMBI 3106</strain>
    </source>
</reference>
<proteinExistence type="predicted"/>
<feature type="transmembrane region" description="Helical" evidence="1">
    <location>
        <begin position="17"/>
        <end position="34"/>
    </location>
</feature>
<dbReference type="Proteomes" id="UP000029917">
    <property type="component" value="Unassembled WGS sequence"/>
</dbReference>
<dbReference type="AlphaFoldDB" id="A0A099FC84"/>
<comment type="caution">
    <text evidence="2">The sequence shown here is derived from an EMBL/GenBank/DDBJ whole genome shotgun (WGS) entry which is preliminary data.</text>
</comment>
<accession>A0A099FC84</accession>
<reference evidence="2 3" key="2">
    <citation type="submission" date="2014-10" db="EMBL/GenBank/DDBJ databases">
        <title>Paracoccus sanguinis sp. nov., isolated from clinical specimens of New York State patients.</title>
        <authorList>
            <person name="Mingle L.A."/>
            <person name="Cole J.A."/>
            <person name="Lapierre P."/>
            <person name="Musser K.A."/>
        </authorList>
    </citation>
    <scope>NUCLEOTIDE SEQUENCE [LARGE SCALE GENOMIC DNA]</scope>
    <source>
        <strain evidence="2 3">HAMBI 3106</strain>
    </source>
</reference>
<dbReference type="EMBL" id="JRKS01000013">
    <property type="protein sequence ID" value="KGJ08124.1"/>
    <property type="molecule type" value="Genomic_DNA"/>
</dbReference>
<keyword evidence="3" id="KW-1185">Reference proteome</keyword>
<organism evidence="2 3">
    <name type="scientific">Paracoccus sphaerophysae</name>
    <dbReference type="NCBI Taxonomy" id="690417"/>
    <lineage>
        <taxon>Bacteria</taxon>
        <taxon>Pseudomonadati</taxon>
        <taxon>Pseudomonadota</taxon>
        <taxon>Alphaproteobacteria</taxon>
        <taxon>Rhodobacterales</taxon>
        <taxon>Paracoccaceae</taxon>
        <taxon>Paracoccus</taxon>
    </lineage>
</organism>
<evidence type="ECO:0000313" key="2">
    <source>
        <dbReference type="EMBL" id="KGJ08124.1"/>
    </source>
</evidence>
<keyword evidence="1" id="KW-0472">Membrane</keyword>
<name>A0A099FC84_9RHOB</name>
<gene>
    <name evidence="2" type="ORF">IC63_06345</name>
</gene>